<protein>
    <submittedName>
        <fullName evidence="1">Uncharacterized protein</fullName>
    </submittedName>
</protein>
<sequence>MYQKEVIKVMLHNTTIDDQILGDDEALIE</sequence>
<evidence type="ECO:0000313" key="1">
    <source>
        <dbReference type="EMBL" id="NRV11546.1"/>
    </source>
</evidence>
<evidence type="ECO:0000313" key="2">
    <source>
        <dbReference type="Proteomes" id="UP000821656"/>
    </source>
</evidence>
<organism evidence="1 2">
    <name type="scientific">Clostridium beijerinckii</name>
    <name type="common">Clostridium MP</name>
    <dbReference type="NCBI Taxonomy" id="1520"/>
    <lineage>
        <taxon>Bacteria</taxon>
        <taxon>Bacillati</taxon>
        <taxon>Bacillota</taxon>
        <taxon>Clostridia</taxon>
        <taxon>Eubacteriales</taxon>
        <taxon>Clostridiaceae</taxon>
        <taxon>Clostridium</taxon>
    </lineage>
</organism>
<name>A0A9Q5CX98_CLOBE</name>
<comment type="caution">
    <text evidence="1">The sequence shown here is derived from an EMBL/GenBank/DDBJ whole genome shotgun (WGS) entry which is preliminary data.</text>
</comment>
<accession>A0A9Q5CX98</accession>
<dbReference type="Proteomes" id="UP000821656">
    <property type="component" value="Unassembled WGS sequence"/>
</dbReference>
<reference evidence="1" key="1">
    <citation type="submission" date="2020-05" db="EMBL/GenBank/DDBJ databases">
        <title>Genomic insights into acetone-butanol-ethanol (ABE) fermentation by sequencing solventogenic clostridia strains.</title>
        <authorList>
            <person name="Brown S."/>
        </authorList>
    </citation>
    <scope>NUCLEOTIDE SEQUENCE</scope>
    <source>
        <strain evidence="1">DJ126</strain>
    </source>
</reference>
<dbReference type="EMBL" id="JABSXK010000001">
    <property type="protein sequence ID" value="NRV11546.1"/>
    <property type="molecule type" value="Genomic_DNA"/>
</dbReference>
<proteinExistence type="predicted"/>
<gene>
    <name evidence="1" type="ORF">DFH45_004509</name>
</gene>
<dbReference type="AlphaFoldDB" id="A0A9Q5CX98"/>